<dbReference type="InterPro" id="IPR050198">
    <property type="entry name" value="Non-receptor_tyrosine_kinases"/>
</dbReference>
<dbReference type="Gene3D" id="1.10.510.10">
    <property type="entry name" value="Transferase(Phosphotransferase) domain 1"/>
    <property type="match status" value="1"/>
</dbReference>
<dbReference type="InterPro" id="IPR011009">
    <property type="entry name" value="Kinase-like_dom_sf"/>
</dbReference>
<dbReference type="InterPro" id="IPR001245">
    <property type="entry name" value="Ser-Thr/Tyr_kinase_cat_dom"/>
</dbReference>
<dbReference type="AlphaFoldDB" id="A0A2G8JUC3"/>
<keyword evidence="2" id="KW-0067">ATP-binding</keyword>
<dbReference type="GO" id="GO:0004672">
    <property type="term" value="F:protein kinase activity"/>
    <property type="evidence" value="ECO:0007669"/>
    <property type="project" value="InterPro"/>
</dbReference>
<evidence type="ECO:0000313" key="4">
    <source>
        <dbReference type="EMBL" id="PIK39361.1"/>
    </source>
</evidence>
<dbReference type="SUPFAM" id="SSF56112">
    <property type="entry name" value="Protein kinase-like (PK-like)"/>
    <property type="match status" value="1"/>
</dbReference>
<dbReference type="STRING" id="307972.A0A2G8JUC3"/>
<dbReference type="OrthoDB" id="9943809at2759"/>
<evidence type="ECO:0000256" key="1">
    <source>
        <dbReference type="ARBA" id="ARBA00022741"/>
    </source>
</evidence>
<keyword evidence="4" id="KW-0418">Kinase</keyword>
<dbReference type="EMBL" id="MRZV01001248">
    <property type="protein sequence ID" value="PIK39361.1"/>
    <property type="molecule type" value="Genomic_DNA"/>
</dbReference>
<feature type="domain" description="Protein kinase" evidence="3">
    <location>
        <begin position="1"/>
        <end position="226"/>
    </location>
</feature>
<keyword evidence="5" id="KW-1185">Reference proteome</keyword>
<evidence type="ECO:0000256" key="2">
    <source>
        <dbReference type="ARBA" id="ARBA00022840"/>
    </source>
</evidence>
<gene>
    <name evidence="4" type="ORF">BSL78_23802</name>
</gene>
<comment type="caution">
    <text evidence="4">The sequence shown here is derived from an EMBL/GenBank/DDBJ whole genome shotgun (WGS) entry which is preliminary data.</text>
</comment>
<dbReference type="Proteomes" id="UP000230750">
    <property type="component" value="Unassembled WGS sequence"/>
</dbReference>
<dbReference type="GO" id="GO:0005524">
    <property type="term" value="F:ATP binding"/>
    <property type="evidence" value="ECO:0007669"/>
    <property type="project" value="UniProtKB-KW"/>
</dbReference>
<accession>A0A2G8JUC3</accession>
<keyword evidence="1" id="KW-0547">Nucleotide-binding</keyword>
<dbReference type="PROSITE" id="PS50011">
    <property type="entry name" value="PROTEIN_KINASE_DOM"/>
    <property type="match status" value="1"/>
</dbReference>
<reference evidence="4 5" key="1">
    <citation type="journal article" date="2017" name="PLoS Biol.">
        <title>The sea cucumber genome provides insights into morphological evolution and visceral regeneration.</title>
        <authorList>
            <person name="Zhang X."/>
            <person name="Sun L."/>
            <person name="Yuan J."/>
            <person name="Sun Y."/>
            <person name="Gao Y."/>
            <person name="Zhang L."/>
            <person name="Li S."/>
            <person name="Dai H."/>
            <person name="Hamel J.F."/>
            <person name="Liu C."/>
            <person name="Yu Y."/>
            <person name="Liu S."/>
            <person name="Lin W."/>
            <person name="Guo K."/>
            <person name="Jin S."/>
            <person name="Xu P."/>
            <person name="Storey K.B."/>
            <person name="Huan P."/>
            <person name="Zhang T."/>
            <person name="Zhou Y."/>
            <person name="Zhang J."/>
            <person name="Lin C."/>
            <person name="Li X."/>
            <person name="Xing L."/>
            <person name="Huo D."/>
            <person name="Sun M."/>
            <person name="Wang L."/>
            <person name="Mercier A."/>
            <person name="Li F."/>
            <person name="Yang H."/>
            <person name="Xiang J."/>
        </authorList>
    </citation>
    <scope>NUCLEOTIDE SEQUENCE [LARGE SCALE GENOMIC DNA]</scope>
    <source>
        <strain evidence="4">Shaxun</strain>
        <tissue evidence="4">Muscle</tissue>
    </source>
</reference>
<evidence type="ECO:0000259" key="3">
    <source>
        <dbReference type="PROSITE" id="PS50011"/>
    </source>
</evidence>
<protein>
    <submittedName>
        <fullName evidence="4">Putative tyrosine-protein kinase</fullName>
    </submittedName>
</protein>
<dbReference type="PANTHER" id="PTHR24418">
    <property type="entry name" value="TYROSINE-PROTEIN KINASE"/>
    <property type="match status" value="1"/>
</dbReference>
<dbReference type="Pfam" id="PF07714">
    <property type="entry name" value="PK_Tyr_Ser-Thr"/>
    <property type="match status" value="1"/>
</dbReference>
<sequence length="226" mass="25814">MERRHFVKEIGIVKTLERHSNIADILGLCCNSSELIQLFIKTMTGKTLKQHLLKTRESVSDITAHNEILREYAEQICNGMLFLSNQGFCHPSLRCESVHVDKKGVCKLYDFTPVELCGIKDGYNQDLISHELVAPEIVKGESHTPRTDVWAFGNLLWELFFYGFDASKMFEDVASQSYVQLIGSREKPIACPDAICRLLSDDMMNLYKPAIRRISLDIRLNCTNRP</sequence>
<name>A0A2G8JUC3_STIJA</name>
<proteinExistence type="predicted"/>
<keyword evidence="4" id="KW-0808">Transferase</keyword>
<dbReference type="InterPro" id="IPR000719">
    <property type="entry name" value="Prot_kinase_dom"/>
</dbReference>
<organism evidence="4 5">
    <name type="scientific">Stichopus japonicus</name>
    <name type="common">Sea cucumber</name>
    <dbReference type="NCBI Taxonomy" id="307972"/>
    <lineage>
        <taxon>Eukaryota</taxon>
        <taxon>Metazoa</taxon>
        <taxon>Echinodermata</taxon>
        <taxon>Eleutherozoa</taxon>
        <taxon>Echinozoa</taxon>
        <taxon>Holothuroidea</taxon>
        <taxon>Aspidochirotacea</taxon>
        <taxon>Aspidochirotida</taxon>
        <taxon>Stichopodidae</taxon>
        <taxon>Apostichopus</taxon>
    </lineage>
</organism>
<evidence type="ECO:0000313" key="5">
    <source>
        <dbReference type="Proteomes" id="UP000230750"/>
    </source>
</evidence>